<reference evidence="2" key="1">
    <citation type="journal article" date="2022" name="Microb. Genom.">
        <title>A global pangenome for the wheat fungal pathogen Pyrenophora tritici-repentis and prediction of effector protein structural homology.</title>
        <authorList>
            <person name="Moolhuijzen P.M."/>
            <person name="See P.T."/>
            <person name="Shi G."/>
            <person name="Powell H.R."/>
            <person name="Cockram J."/>
            <person name="Jorgensen L.N."/>
            <person name="Benslimane H."/>
            <person name="Strelkov S.E."/>
            <person name="Turner J."/>
            <person name="Liu Z."/>
            <person name="Moffat C.S."/>
        </authorList>
    </citation>
    <scope>NUCLEOTIDE SEQUENCE [LARGE SCALE GENOMIC DNA]</scope>
</reference>
<dbReference type="AlphaFoldDB" id="A0A2W1HH84"/>
<evidence type="ECO:0000313" key="1">
    <source>
        <dbReference type="EMBL" id="KAI1510028.1"/>
    </source>
</evidence>
<gene>
    <name evidence="1" type="ORF">Ptr86124_011066</name>
</gene>
<organism evidence="1 2">
    <name type="scientific">Pyrenophora tritici-repentis</name>
    <dbReference type="NCBI Taxonomy" id="45151"/>
    <lineage>
        <taxon>Eukaryota</taxon>
        <taxon>Fungi</taxon>
        <taxon>Dikarya</taxon>
        <taxon>Ascomycota</taxon>
        <taxon>Pezizomycotina</taxon>
        <taxon>Dothideomycetes</taxon>
        <taxon>Pleosporomycetidae</taxon>
        <taxon>Pleosporales</taxon>
        <taxon>Pleosporineae</taxon>
        <taxon>Pleosporaceae</taxon>
        <taxon>Pyrenophora</taxon>
    </lineage>
</organism>
<sequence>MSIAAQERINAALNLIPQHLDPIERKIYVTLCAHIGHTDERLRRVLRITENLALQVKFKGGPDLGTKNLSIAFVSEGRQLIFLVVIHTVDPENPKEFRTIEILRARGERDEDAGVVIDEAAASRNMLKFS</sequence>
<keyword evidence="2" id="KW-1185">Reference proteome</keyword>
<dbReference type="EMBL" id="NRDI02000018">
    <property type="protein sequence ID" value="KAI1510028.1"/>
    <property type="molecule type" value="Genomic_DNA"/>
</dbReference>
<proteinExistence type="predicted"/>
<dbReference type="OrthoDB" id="3670028at2759"/>
<evidence type="ECO:0000313" key="2">
    <source>
        <dbReference type="Proteomes" id="UP000249757"/>
    </source>
</evidence>
<accession>A0A2W1HH84</accession>
<comment type="caution">
    <text evidence="1">The sequence shown here is derived from an EMBL/GenBank/DDBJ whole genome shotgun (WGS) entry which is preliminary data.</text>
</comment>
<protein>
    <submittedName>
        <fullName evidence="1">Uncharacterized protein</fullName>
    </submittedName>
</protein>
<name>A0A2W1HH84_9PLEO</name>
<dbReference type="Proteomes" id="UP000249757">
    <property type="component" value="Unassembled WGS sequence"/>
</dbReference>